<dbReference type="Pfam" id="PF01040">
    <property type="entry name" value="UbiA"/>
    <property type="match status" value="1"/>
</dbReference>
<evidence type="ECO:0000313" key="7">
    <source>
        <dbReference type="EMBL" id="MBR0667453.1"/>
    </source>
</evidence>
<organism evidence="7 8">
    <name type="scientific">Plastoroseomonas hellenica</name>
    <dbReference type="NCBI Taxonomy" id="2687306"/>
    <lineage>
        <taxon>Bacteria</taxon>
        <taxon>Pseudomonadati</taxon>
        <taxon>Pseudomonadota</taxon>
        <taxon>Alphaproteobacteria</taxon>
        <taxon>Acetobacterales</taxon>
        <taxon>Acetobacteraceae</taxon>
        <taxon>Plastoroseomonas</taxon>
    </lineage>
</organism>
<keyword evidence="3 6" id="KW-0812">Transmembrane</keyword>
<keyword evidence="2" id="KW-1003">Cell membrane</keyword>
<evidence type="ECO:0000256" key="1">
    <source>
        <dbReference type="ARBA" id="ARBA00004141"/>
    </source>
</evidence>
<protein>
    <submittedName>
        <fullName evidence="7">UbiA family prenyltransferase</fullName>
    </submittedName>
</protein>
<dbReference type="InterPro" id="IPR050475">
    <property type="entry name" value="Prenyltransferase_related"/>
</dbReference>
<dbReference type="PANTHER" id="PTHR42723">
    <property type="entry name" value="CHLOROPHYLL SYNTHASE"/>
    <property type="match status" value="1"/>
</dbReference>
<name>A0ABS5F4I6_9PROT</name>
<feature type="transmembrane region" description="Helical" evidence="6">
    <location>
        <begin position="230"/>
        <end position="250"/>
    </location>
</feature>
<feature type="transmembrane region" description="Helical" evidence="6">
    <location>
        <begin position="323"/>
        <end position="342"/>
    </location>
</feature>
<keyword evidence="8" id="KW-1185">Reference proteome</keyword>
<feature type="transmembrane region" description="Helical" evidence="6">
    <location>
        <begin position="348"/>
        <end position="366"/>
    </location>
</feature>
<keyword evidence="5 6" id="KW-0472">Membrane</keyword>
<reference evidence="8" key="1">
    <citation type="journal article" date="2021" name="Syst. Appl. Microbiol.">
        <title>Roseomonas hellenica sp. nov., isolated from roots of wild-growing Alkanna tinctoria.</title>
        <authorList>
            <person name="Rat A."/>
            <person name="Naranjo H.D."/>
            <person name="Lebbe L."/>
            <person name="Cnockaert M."/>
            <person name="Krigas N."/>
            <person name="Grigoriadou K."/>
            <person name="Maloupa E."/>
            <person name="Willems A."/>
        </authorList>
    </citation>
    <scope>NUCLEOTIDE SEQUENCE [LARGE SCALE GENOMIC DNA]</scope>
    <source>
        <strain evidence="8">LMG 31523</strain>
    </source>
</reference>
<dbReference type="InterPro" id="IPR036412">
    <property type="entry name" value="HAD-like_sf"/>
</dbReference>
<evidence type="ECO:0000313" key="8">
    <source>
        <dbReference type="Proteomes" id="UP001196870"/>
    </source>
</evidence>
<evidence type="ECO:0000256" key="4">
    <source>
        <dbReference type="ARBA" id="ARBA00022989"/>
    </source>
</evidence>
<sequence>MLASPDTMELIRSGDARIATPLCVDLDGTLIFSDTLVEGLLSGLTHPQQLPRMLAGNRAALKRRVAEVAPVDPRTLPYNTGFLAFLKEQRAAGRYLVLATAADAQIAQAIAGHLDLFDEVIASDGQRNLKGEAKAAALVERFGEKGFAYAGNDRSDLPVWKAARSIIIVNASRSTREQARIGAEVEAEFGGRPAPLRSMIKAMRPHQWAKNVLVFVPMVTAHALGEAAAWTGALGMFVAFCVTASGIYILNDLSDLAADRRHPRKRLRPFASGALSPAVGVAMAAMLLALGIGLSAATGTLAIIAIYAIASVSYSVALKEFPLVDIFMLAGLYTVRVLGGGVASGHTASLWLLAFSGFLFLSLALVKRVEEMTAVARSSGNRTAARRGYFPGDIPILQTFGCASAFASAVVLALFVGSTAASAQYGSPELLWGIVPLILFWQCRLWLSTVRGHMHDDPIVYAAHDWVSWIVAGCVFALVLAADSNLAHIL</sequence>
<dbReference type="Pfam" id="PF12710">
    <property type="entry name" value="HAD"/>
    <property type="match status" value="1"/>
</dbReference>
<evidence type="ECO:0000256" key="3">
    <source>
        <dbReference type="ARBA" id="ARBA00022692"/>
    </source>
</evidence>
<feature type="transmembrane region" description="Helical" evidence="6">
    <location>
        <begin position="396"/>
        <end position="418"/>
    </location>
</feature>
<dbReference type="InterPro" id="IPR000537">
    <property type="entry name" value="UbiA_prenyltransferase"/>
</dbReference>
<gene>
    <name evidence="7" type="ORF">GXW71_24065</name>
</gene>
<evidence type="ECO:0000256" key="2">
    <source>
        <dbReference type="ARBA" id="ARBA00022475"/>
    </source>
</evidence>
<dbReference type="Gene3D" id="1.10.357.140">
    <property type="entry name" value="UbiA prenyltransferase"/>
    <property type="match status" value="1"/>
</dbReference>
<feature type="transmembrane region" description="Helical" evidence="6">
    <location>
        <begin position="430"/>
        <end position="447"/>
    </location>
</feature>
<dbReference type="PANTHER" id="PTHR42723:SF1">
    <property type="entry name" value="CHLOROPHYLL SYNTHASE, CHLOROPLASTIC"/>
    <property type="match status" value="1"/>
</dbReference>
<dbReference type="InterPro" id="IPR023214">
    <property type="entry name" value="HAD_sf"/>
</dbReference>
<dbReference type="SUPFAM" id="SSF56784">
    <property type="entry name" value="HAD-like"/>
    <property type="match status" value="1"/>
</dbReference>
<evidence type="ECO:0000256" key="5">
    <source>
        <dbReference type="ARBA" id="ARBA00023136"/>
    </source>
</evidence>
<proteinExistence type="predicted"/>
<feature type="transmembrane region" description="Helical" evidence="6">
    <location>
        <begin position="296"/>
        <end position="316"/>
    </location>
</feature>
<dbReference type="InterPro" id="IPR044878">
    <property type="entry name" value="UbiA_sf"/>
</dbReference>
<feature type="transmembrane region" description="Helical" evidence="6">
    <location>
        <begin position="270"/>
        <end position="290"/>
    </location>
</feature>
<keyword evidence="4 6" id="KW-1133">Transmembrane helix</keyword>
<dbReference type="EMBL" id="JAAGBB010000035">
    <property type="protein sequence ID" value="MBR0667453.1"/>
    <property type="molecule type" value="Genomic_DNA"/>
</dbReference>
<dbReference type="CDD" id="cd13963">
    <property type="entry name" value="PT_UbiA_2"/>
    <property type="match status" value="1"/>
</dbReference>
<feature type="transmembrane region" description="Helical" evidence="6">
    <location>
        <begin position="459"/>
        <end position="482"/>
    </location>
</feature>
<evidence type="ECO:0000256" key="6">
    <source>
        <dbReference type="SAM" id="Phobius"/>
    </source>
</evidence>
<comment type="caution">
    <text evidence="7">The sequence shown here is derived from an EMBL/GenBank/DDBJ whole genome shotgun (WGS) entry which is preliminary data.</text>
</comment>
<accession>A0ABS5F4I6</accession>
<dbReference type="RefSeq" id="WP_211855234.1">
    <property type="nucleotide sequence ID" value="NZ_JAAGBB010000035.1"/>
</dbReference>
<comment type="subcellular location">
    <subcellularLocation>
        <location evidence="1">Membrane</location>
        <topology evidence="1">Multi-pass membrane protein</topology>
    </subcellularLocation>
</comment>
<dbReference type="Gene3D" id="3.40.50.1000">
    <property type="entry name" value="HAD superfamily/HAD-like"/>
    <property type="match status" value="1"/>
</dbReference>
<dbReference type="Proteomes" id="UP001196870">
    <property type="component" value="Unassembled WGS sequence"/>
</dbReference>
<dbReference type="NCBIfam" id="NF006088">
    <property type="entry name" value="PRK08238.1"/>
    <property type="match status" value="1"/>
</dbReference>